<feature type="domain" description="Glycosyltransferase subfamily 4-like N-terminal" evidence="2">
    <location>
        <begin position="13"/>
        <end position="166"/>
    </location>
</feature>
<dbReference type="CAZy" id="GT4">
    <property type="family name" value="Glycosyltransferase Family 4"/>
</dbReference>
<dbReference type="OrthoDB" id="9806653at2"/>
<dbReference type="KEGG" id="cyj:Cyan7822_5733"/>
<evidence type="ECO:0000259" key="1">
    <source>
        <dbReference type="Pfam" id="PF00534"/>
    </source>
</evidence>
<dbReference type="SUPFAM" id="SSF53756">
    <property type="entry name" value="UDP-Glycosyltransferase/glycogen phosphorylase"/>
    <property type="match status" value="1"/>
</dbReference>
<dbReference type="PANTHER" id="PTHR12526">
    <property type="entry name" value="GLYCOSYLTRANSFERASE"/>
    <property type="match status" value="1"/>
</dbReference>
<geneLocation type="plasmid" evidence="3 4">
    <name>Cy782201</name>
</geneLocation>
<feature type="domain" description="Glycosyl transferase family 1" evidence="1">
    <location>
        <begin position="184"/>
        <end position="331"/>
    </location>
</feature>
<dbReference type="InterPro" id="IPR028098">
    <property type="entry name" value="Glyco_trans_4-like_N"/>
</dbReference>
<accession>E0UKW4</accession>
<dbReference type="AlphaFoldDB" id="E0UKW4"/>
<gene>
    <name evidence="3" type="ordered locus">Cyan7822_5733</name>
</gene>
<reference evidence="4" key="1">
    <citation type="journal article" date="2011" name="MBio">
        <title>Novel metabolic attributes of the genus Cyanothece, comprising a group of unicellular nitrogen-fixing Cyanobacteria.</title>
        <authorList>
            <person name="Bandyopadhyay A."/>
            <person name="Elvitigala T."/>
            <person name="Welsh E."/>
            <person name="Stockel J."/>
            <person name="Liberton M."/>
            <person name="Min H."/>
            <person name="Sherman L.A."/>
            <person name="Pakrasi H.B."/>
        </authorList>
    </citation>
    <scope>NUCLEOTIDE SEQUENCE [LARGE SCALE GENOMIC DNA]</scope>
    <source>
        <strain evidence="4">PCC 7822</strain>
        <plasmid evidence="4">Cy782201</plasmid>
    </source>
</reference>
<dbReference type="EMBL" id="CP002199">
    <property type="protein sequence ID" value="ADN17594.1"/>
    <property type="molecule type" value="Genomic_DNA"/>
</dbReference>
<protein>
    <submittedName>
        <fullName evidence="3">Glycosyl transferase group 1</fullName>
    </submittedName>
</protein>
<dbReference type="Gene3D" id="3.40.50.2000">
    <property type="entry name" value="Glycogen Phosphorylase B"/>
    <property type="match status" value="2"/>
</dbReference>
<evidence type="ECO:0000313" key="4">
    <source>
        <dbReference type="Proteomes" id="UP000008206"/>
    </source>
</evidence>
<dbReference type="Pfam" id="PF13439">
    <property type="entry name" value="Glyco_transf_4"/>
    <property type="match status" value="1"/>
</dbReference>
<keyword evidence="4" id="KW-1185">Reference proteome</keyword>
<name>E0UKW4_GLOV7</name>
<dbReference type="InterPro" id="IPR001296">
    <property type="entry name" value="Glyco_trans_1"/>
</dbReference>
<keyword evidence="3" id="KW-0808">Transferase</keyword>
<evidence type="ECO:0000259" key="2">
    <source>
        <dbReference type="Pfam" id="PF13439"/>
    </source>
</evidence>
<evidence type="ECO:0000313" key="3">
    <source>
        <dbReference type="EMBL" id="ADN17594.1"/>
    </source>
</evidence>
<dbReference type="GO" id="GO:0016757">
    <property type="term" value="F:glycosyltransferase activity"/>
    <property type="evidence" value="ECO:0007669"/>
    <property type="project" value="InterPro"/>
</dbReference>
<dbReference type="HOGENOM" id="CLU_741282_0_0_3"/>
<dbReference type="RefSeq" id="WP_013334344.1">
    <property type="nucleotide sequence ID" value="NC_014533.1"/>
</dbReference>
<proteinExistence type="predicted"/>
<dbReference type="Pfam" id="PF00534">
    <property type="entry name" value="Glycos_transf_1"/>
    <property type="match status" value="1"/>
</dbReference>
<organism evidence="3 4">
    <name type="scientific">Gloeothece verrucosa (strain PCC 7822)</name>
    <name type="common">Cyanothece sp. (strain PCC 7822)</name>
    <dbReference type="NCBI Taxonomy" id="497965"/>
    <lineage>
        <taxon>Bacteria</taxon>
        <taxon>Bacillati</taxon>
        <taxon>Cyanobacteriota</taxon>
        <taxon>Cyanophyceae</taxon>
        <taxon>Oscillatoriophycideae</taxon>
        <taxon>Chroococcales</taxon>
        <taxon>Aphanothecaceae</taxon>
        <taxon>Gloeothece</taxon>
        <taxon>Gloeothece verrucosa</taxon>
    </lineage>
</organism>
<keyword evidence="3" id="KW-0614">Plasmid</keyword>
<sequence>MKIVFYMGGFAPIGGIETFSKNLLCYLQSKNYDCRLVCWGQMSPLLHSIEQAQVKIFRTAWRWGCRWNVPDWILLPLGIQQVKQAEIILFNKIFPSKIMQQLRAKKSQKAVFIYITPYRPSLPKTTLEKKEVLEIIKFFDIILVQSSSFINVLHELGYQGRIEVIPLIPHQPGKLQPFPTNKIFKIGFLGRLVEDKNIPLLLKSFQCFQEIFLTKFYGENKENYKPTLEIFGDGHLRQELEKLSHDLGIKSSVIFHGNVSNDKIEAAIASCHLFAFTSRNEGQCLAALEILGCGRPIIATDAGALPDILSDSRLGRVVHSANPTTLANIFIETMILIEKNFITPEVIRAAYLERFAPEKVGNCYKELLDSLCK</sequence>
<dbReference type="Proteomes" id="UP000008206">
    <property type="component" value="Plasmid Cy782201"/>
</dbReference>